<dbReference type="Proteomes" id="UP000239250">
    <property type="component" value="Chromosome"/>
</dbReference>
<gene>
    <name evidence="5" type="primary">spoU</name>
    <name evidence="6" type="ORF">C5T88_04410</name>
    <name evidence="5" type="ORF">ELUMI_v1c03980</name>
</gene>
<evidence type="ECO:0000313" key="6">
    <source>
        <dbReference type="EMBL" id="AVP49782.1"/>
    </source>
</evidence>
<dbReference type="OrthoDB" id="9794400at2"/>
<dbReference type="InterPro" id="IPR029028">
    <property type="entry name" value="Alpha/beta_knot_MTases"/>
</dbReference>
<dbReference type="InterPro" id="IPR001537">
    <property type="entry name" value="SpoU_MeTrfase"/>
</dbReference>
<dbReference type="InterPro" id="IPR029064">
    <property type="entry name" value="Ribosomal_eL30-like_sf"/>
</dbReference>
<keyword evidence="7" id="KW-1185">Reference proteome</keyword>
<accession>A0A2K8NWW8</accession>
<organism evidence="5 7">
    <name type="scientific">Williamsoniiplasma luminosum</name>
    <dbReference type="NCBI Taxonomy" id="214888"/>
    <lineage>
        <taxon>Bacteria</taxon>
        <taxon>Bacillati</taxon>
        <taxon>Mycoplasmatota</taxon>
        <taxon>Mollicutes</taxon>
        <taxon>Entomoplasmatales</taxon>
        <taxon>Williamsoniiplasma</taxon>
    </lineage>
</organism>
<reference evidence="6" key="2">
    <citation type="journal article" date="2018" name="Elife">
        <title>Firefly genomes illuminate parallel origins of bioluminescence in beetles.</title>
        <authorList>
            <person name="Fallon T.R."/>
            <person name="Lower S.E."/>
            <person name="Chang C.H."/>
            <person name="Bessho-Uehara M."/>
            <person name="Martin G.J."/>
            <person name="Bewick A.J."/>
            <person name="Behringer M."/>
            <person name="Debat H.J."/>
            <person name="Wong I."/>
            <person name="Day J.C."/>
            <person name="Suvorov A."/>
            <person name="Silva C.J."/>
            <person name="Stanger-Hall K.F."/>
            <person name="Hall D.W."/>
            <person name="Schmitz R.J."/>
            <person name="Nelson D.R."/>
            <person name="Lewis S.M."/>
            <person name="Shigenobu S."/>
            <person name="Bybee S.M."/>
            <person name="Larracuente A.M."/>
            <person name="Oba Y."/>
            <person name="Weng J.K."/>
        </authorList>
    </citation>
    <scope>NUCLEOTIDE SEQUENCE</scope>
    <source>
        <strain evidence="6">NJ-2016</strain>
    </source>
</reference>
<feature type="domain" description="RNA 2-O ribose methyltransferase substrate binding" evidence="4">
    <location>
        <begin position="31"/>
        <end position="102"/>
    </location>
</feature>
<dbReference type="InterPro" id="IPR013123">
    <property type="entry name" value="SpoU_subst-bd"/>
</dbReference>
<keyword evidence="3 5" id="KW-0808">Transferase</keyword>
<dbReference type="GO" id="GO:0005737">
    <property type="term" value="C:cytoplasm"/>
    <property type="evidence" value="ECO:0007669"/>
    <property type="project" value="UniProtKB-ARBA"/>
</dbReference>
<dbReference type="AlphaFoldDB" id="A0A2K8NWW8"/>
<dbReference type="SUPFAM" id="SSF75217">
    <property type="entry name" value="alpha/beta knot"/>
    <property type="match status" value="1"/>
</dbReference>
<dbReference type="Pfam" id="PF00588">
    <property type="entry name" value="SpoU_methylase"/>
    <property type="match status" value="1"/>
</dbReference>
<dbReference type="Gene3D" id="3.40.1280.10">
    <property type="match status" value="1"/>
</dbReference>
<dbReference type="InterPro" id="IPR051259">
    <property type="entry name" value="rRNA_Methyltransferase"/>
</dbReference>
<dbReference type="SMART" id="SM00967">
    <property type="entry name" value="SpoU_sub_bind"/>
    <property type="match status" value="1"/>
</dbReference>
<evidence type="ECO:0000313" key="7">
    <source>
        <dbReference type="Proteomes" id="UP000232063"/>
    </source>
</evidence>
<keyword evidence="2 5" id="KW-0489">Methyltransferase</keyword>
<dbReference type="InterPro" id="IPR029026">
    <property type="entry name" value="tRNA_m1G_MTases_N"/>
</dbReference>
<reference evidence="5 7" key="1">
    <citation type="submission" date="2017-11" db="EMBL/GenBank/DDBJ databases">
        <title>Genome sequence of Entomoplasma luminosum PIMN-1 (ATCC 49195).</title>
        <authorList>
            <person name="Lo W.-S."/>
            <person name="Gasparich G.E."/>
            <person name="Kuo C.-H."/>
        </authorList>
    </citation>
    <scope>NUCLEOTIDE SEQUENCE [LARGE SCALE GENOMIC DNA]</scope>
    <source>
        <strain evidence="5 7">PIMN-1</strain>
    </source>
</reference>
<evidence type="ECO:0000313" key="5">
    <source>
        <dbReference type="EMBL" id="ATZ17123.1"/>
    </source>
</evidence>
<dbReference type="GO" id="GO:0006396">
    <property type="term" value="P:RNA processing"/>
    <property type="evidence" value="ECO:0007669"/>
    <property type="project" value="InterPro"/>
</dbReference>
<dbReference type="GO" id="GO:0008173">
    <property type="term" value="F:RNA methyltransferase activity"/>
    <property type="evidence" value="ECO:0007669"/>
    <property type="project" value="InterPro"/>
</dbReference>
<dbReference type="PANTHER" id="PTHR43191:SF2">
    <property type="entry name" value="RRNA METHYLTRANSFERASE 3, MITOCHONDRIAL"/>
    <property type="match status" value="1"/>
</dbReference>
<dbReference type="GO" id="GO:0003723">
    <property type="term" value="F:RNA binding"/>
    <property type="evidence" value="ECO:0007669"/>
    <property type="project" value="InterPro"/>
</dbReference>
<dbReference type="Proteomes" id="UP000232063">
    <property type="component" value="Chromosome"/>
</dbReference>
<name>A0A2K8NWW8_9MOLU</name>
<protein>
    <submittedName>
        <fullName evidence="5 6">RNA methyltransferase</fullName>
    </submittedName>
</protein>
<dbReference type="InterPro" id="IPR053888">
    <property type="entry name" value="MRM3-like_sub_bind"/>
</dbReference>
<dbReference type="Gene3D" id="3.30.1330.30">
    <property type="match status" value="1"/>
</dbReference>
<dbReference type="GO" id="GO:0032259">
    <property type="term" value="P:methylation"/>
    <property type="evidence" value="ECO:0007669"/>
    <property type="project" value="UniProtKB-KW"/>
</dbReference>
<dbReference type="Pfam" id="PF22435">
    <property type="entry name" value="MRM3-like_sub_bind"/>
    <property type="match status" value="1"/>
</dbReference>
<reference evidence="8" key="3">
    <citation type="submission" date="2018-02" db="EMBL/GenBank/DDBJ databases">
        <title>Firefly genomes illuminate parallel origins of bioluminescence in beetles.</title>
        <authorList>
            <person name="Fallon T.R."/>
            <person name="Lower S.E.S."/>
            <person name="Behringer M."/>
            <person name="Weng J.-K."/>
        </authorList>
    </citation>
    <scope>NUCLEOTIDE SEQUENCE [LARGE SCALE GENOMIC DNA]</scope>
</reference>
<proteinExistence type="inferred from homology"/>
<dbReference type="KEGG" id="elj:ELUMI_v1c03980"/>
<evidence type="ECO:0000313" key="8">
    <source>
        <dbReference type="Proteomes" id="UP000239250"/>
    </source>
</evidence>
<sequence length="257" mass="29007">MQKLSSSTNYKIKEILKLKEKHVRLERQQFLVEGQHLVLEALKKGIVLTILGTELALQHNVVQKHLHTVDEVYEISANVAQKLSDVVTSQHIFAVCSMKEQKIDYEHNILLLDQLQDPGNLGTLIRSAASFDFKTIIGSANAVSFYNDKVLRATQGNFFQVNLINEYLIKTINDLKQAGYVILGTNLHQNSKKLEKVRFNDKDKYALIIGNEAKGISFELLDMIDININVEMDDQVESLNAAIAGSIIMHKIYVDNA</sequence>
<comment type="similarity">
    <text evidence="1">Belongs to the class IV-like SAM-binding methyltransferase superfamily. RNA methyltransferase TrmH family.</text>
</comment>
<evidence type="ECO:0000256" key="1">
    <source>
        <dbReference type="ARBA" id="ARBA00007228"/>
    </source>
</evidence>
<evidence type="ECO:0000259" key="4">
    <source>
        <dbReference type="SMART" id="SM00967"/>
    </source>
</evidence>
<dbReference type="CDD" id="cd18095">
    <property type="entry name" value="SpoU-like_rRNA-MTase"/>
    <property type="match status" value="1"/>
</dbReference>
<dbReference type="RefSeq" id="WP_025734151.1">
    <property type="nucleotide sequence ID" value="NZ_CP024963.1"/>
</dbReference>
<dbReference type="SUPFAM" id="SSF55315">
    <property type="entry name" value="L30e-like"/>
    <property type="match status" value="1"/>
</dbReference>
<dbReference type="EMBL" id="CP027019">
    <property type="protein sequence ID" value="AVP49782.1"/>
    <property type="molecule type" value="Genomic_DNA"/>
</dbReference>
<dbReference type="EMBL" id="CP024963">
    <property type="protein sequence ID" value="ATZ17123.1"/>
    <property type="molecule type" value="Genomic_DNA"/>
</dbReference>
<evidence type="ECO:0000256" key="2">
    <source>
        <dbReference type="ARBA" id="ARBA00022603"/>
    </source>
</evidence>
<evidence type="ECO:0000256" key="3">
    <source>
        <dbReference type="ARBA" id="ARBA00022679"/>
    </source>
</evidence>
<dbReference type="PANTHER" id="PTHR43191">
    <property type="entry name" value="RRNA METHYLTRANSFERASE 3"/>
    <property type="match status" value="1"/>
</dbReference>